<dbReference type="FunFam" id="3.50.50.60:FF:000051">
    <property type="entry name" value="Glutathione reductase"/>
    <property type="match status" value="1"/>
</dbReference>
<keyword evidence="6 13" id="KW-0560">Oxidoreductase</keyword>
<keyword evidence="4 11" id="KW-0274">FAD</keyword>
<dbReference type="Pfam" id="PF07992">
    <property type="entry name" value="Pyr_redox_2"/>
    <property type="match status" value="1"/>
</dbReference>
<dbReference type="OrthoDB" id="9764616at2"/>
<evidence type="ECO:0000313" key="18">
    <source>
        <dbReference type="Proteomes" id="UP000033774"/>
    </source>
</evidence>
<dbReference type="EMBL" id="LAJY01000078">
    <property type="protein sequence ID" value="KJV10562.1"/>
    <property type="molecule type" value="Genomic_DNA"/>
</dbReference>
<evidence type="ECO:0000256" key="10">
    <source>
        <dbReference type="PIRSR" id="PIRSR000350-2"/>
    </source>
</evidence>
<dbReference type="GO" id="GO:0004362">
    <property type="term" value="F:glutathione-disulfide reductase (NADPH) activity"/>
    <property type="evidence" value="ECO:0007669"/>
    <property type="project" value="UniProtKB-EC"/>
</dbReference>
<keyword evidence="5 14" id="KW-0521">NADP</keyword>
<dbReference type="Proteomes" id="UP000033774">
    <property type="component" value="Unassembled WGS sequence"/>
</dbReference>
<dbReference type="PATRIC" id="fig|552518.3.peg.4333"/>
<evidence type="ECO:0000256" key="13">
    <source>
        <dbReference type="RuleBase" id="RU003691"/>
    </source>
</evidence>
<evidence type="ECO:0000256" key="5">
    <source>
        <dbReference type="ARBA" id="ARBA00022857"/>
    </source>
</evidence>
<dbReference type="PRINTS" id="PR00411">
    <property type="entry name" value="PNDRDTASEI"/>
</dbReference>
<feature type="binding site" evidence="11">
    <location>
        <position position="301"/>
    </location>
    <ligand>
        <name>FAD</name>
        <dbReference type="ChEBI" id="CHEBI:57692"/>
    </ligand>
</feature>
<evidence type="ECO:0000256" key="11">
    <source>
        <dbReference type="PIRSR" id="PIRSR000350-3"/>
    </source>
</evidence>
<dbReference type="NCBIfam" id="TIGR01424">
    <property type="entry name" value="gluta_reduc_2"/>
    <property type="match status" value="1"/>
</dbReference>
<keyword evidence="3 13" id="KW-0285">Flavoprotein</keyword>
<dbReference type="Gene3D" id="3.30.390.30">
    <property type="match status" value="1"/>
</dbReference>
<feature type="binding site" evidence="11">
    <location>
        <begin position="173"/>
        <end position="180"/>
    </location>
    <ligand>
        <name>NAD(+)</name>
        <dbReference type="ChEBI" id="CHEBI:57540"/>
    </ligand>
</feature>
<dbReference type="Pfam" id="PF02852">
    <property type="entry name" value="Pyr_redox_dim"/>
    <property type="match status" value="1"/>
</dbReference>
<protein>
    <recommendedName>
        <fullName evidence="14">Glutathione reductase</fullName>
        <shortName evidence="14">GRase</shortName>
        <ecNumber evidence="14">1.8.1.7</ecNumber>
    </recommendedName>
</protein>
<evidence type="ECO:0000259" key="15">
    <source>
        <dbReference type="Pfam" id="PF02852"/>
    </source>
</evidence>
<sequence>MAYDFDLLTIGAGSGGVAGSRRAASYGPRVGIIEEARIGGTCVLRGCVPKKLLIYGVDIADTLADAAGFGWSIDGAHLDWAKLVAAKDAELDRLHGIYISMLDKAGVKRIEGRGVLVDAHTVQVGEQRFTAERIMIATGGWPTLPDVPGKELAITSNEALDLKSLPERIVIFGAGYIAVEFAGIFRAAGCAVDLVFRGEHVLRGFDAEVRAHLTESLAARGINLLSGRTITGIAEEGAARRVTLSDGSVILAGQVMFATGRAPNTKGLGLEAVGVETGSHGEILVDNWSRTSVPGIYAVGDVTNRFNLTPVAIAEARAVAETLYNDNPMSVFENVVPSAVFSRPEVGTVGLSEEAALAAGHTLDIYTTRFRPMKNTISGRGERTFMKLVVDQPTQRVLGAHMVGPDSAEIIQGLAVALTCGATKQQFDRTIGLHPSASEEFVTMRDKRA</sequence>
<comment type="subunit">
    <text evidence="2">Homodimer.</text>
</comment>
<dbReference type="GO" id="GO:0050661">
    <property type="term" value="F:NADP binding"/>
    <property type="evidence" value="ECO:0007669"/>
    <property type="project" value="InterPro"/>
</dbReference>
<evidence type="ECO:0000256" key="14">
    <source>
        <dbReference type="RuleBase" id="RU365040"/>
    </source>
</evidence>
<keyword evidence="8 13" id="KW-0676">Redox-active center</keyword>
<dbReference type="GO" id="GO:0050660">
    <property type="term" value="F:flavin adenine dinucleotide binding"/>
    <property type="evidence" value="ECO:0007669"/>
    <property type="project" value="InterPro"/>
</dbReference>
<evidence type="ECO:0000256" key="7">
    <source>
        <dbReference type="ARBA" id="ARBA00023157"/>
    </source>
</evidence>
<comment type="similarity">
    <text evidence="1 13">Belongs to the class-I pyridine nucleotide-disulfide oxidoreductase family.</text>
</comment>
<evidence type="ECO:0000313" key="17">
    <source>
        <dbReference type="EMBL" id="KJV10562.1"/>
    </source>
</evidence>
<feature type="binding site" evidence="11">
    <location>
        <position position="114"/>
    </location>
    <ligand>
        <name>FAD</name>
        <dbReference type="ChEBI" id="CHEBI:57692"/>
    </ligand>
</feature>
<evidence type="ECO:0000259" key="16">
    <source>
        <dbReference type="Pfam" id="PF07992"/>
    </source>
</evidence>
<accession>A0A0F3IVB7</accession>
<dbReference type="PANTHER" id="PTHR42737:SF2">
    <property type="entry name" value="GLUTATHIONE REDUCTASE"/>
    <property type="match status" value="1"/>
</dbReference>
<evidence type="ECO:0000256" key="12">
    <source>
        <dbReference type="PIRSR" id="PIRSR000350-4"/>
    </source>
</evidence>
<keyword evidence="7" id="KW-1015">Disulfide bond</keyword>
<dbReference type="PIRSF" id="PIRSF000350">
    <property type="entry name" value="Mercury_reductase_MerA"/>
    <property type="match status" value="1"/>
</dbReference>
<feature type="domain" description="Pyridine nucleotide-disulphide oxidoreductase dimerisation" evidence="15">
    <location>
        <begin position="336"/>
        <end position="444"/>
    </location>
</feature>
<evidence type="ECO:0000256" key="6">
    <source>
        <dbReference type="ARBA" id="ARBA00023002"/>
    </source>
</evidence>
<dbReference type="PRINTS" id="PR00368">
    <property type="entry name" value="FADPNR"/>
</dbReference>
<evidence type="ECO:0000256" key="4">
    <source>
        <dbReference type="ARBA" id="ARBA00022827"/>
    </source>
</evidence>
<dbReference type="InterPro" id="IPR016156">
    <property type="entry name" value="FAD/NAD-linked_Rdtase_dimer_sf"/>
</dbReference>
<evidence type="ECO:0000256" key="9">
    <source>
        <dbReference type="ARBA" id="ARBA00049142"/>
    </source>
</evidence>
<comment type="caution">
    <text evidence="17">The sequence shown here is derived from an EMBL/GenBank/DDBJ whole genome shotgun (WGS) entry which is preliminary data.</text>
</comment>
<gene>
    <name evidence="17" type="ORF">VZ95_04040</name>
</gene>
<feature type="binding site" evidence="11">
    <location>
        <position position="51"/>
    </location>
    <ligand>
        <name>FAD</name>
        <dbReference type="ChEBI" id="CHEBI:57692"/>
    </ligand>
</feature>
<dbReference type="InterPro" id="IPR046952">
    <property type="entry name" value="GSHR/TRXR-like"/>
</dbReference>
<dbReference type="GO" id="GO:0034599">
    <property type="term" value="P:cellular response to oxidative stress"/>
    <property type="evidence" value="ECO:0007669"/>
    <property type="project" value="TreeGrafter"/>
</dbReference>
<keyword evidence="11" id="KW-0520">NAD</keyword>
<dbReference type="EC" id="1.8.1.7" evidence="14"/>
<reference evidence="17 18" key="1">
    <citation type="submission" date="2015-03" db="EMBL/GenBank/DDBJ databases">
        <title>Draft genome sequence of Elstera litoralis.</title>
        <authorList>
            <person name="Rahalkar M.C."/>
            <person name="Dhakephalkar P.K."/>
            <person name="Pore S.D."/>
            <person name="Arora P."/>
            <person name="Kapse N.G."/>
            <person name="Pandit P.S."/>
        </authorList>
    </citation>
    <scope>NUCLEOTIDE SEQUENCE [LARGE SCALE GENOMIC DNA]</scope>
    <source>
        <strain evidence="17 18">Dia-1</strain>
    </source>
</reference>
<evidence type="ECO:0000256" key="2">
    <source>
        <dbReference type="ARBA" id="ARBA00011738"/>
    </source>
</evidence>
<evidence type="ECO:0000256" key="3">
    <source>
        <dbReference type="ARBA" id="ARBA00022630"/>
    </source>
</evidence>
<dbReference type="PROSITE" id="PS00076">
    <property type="entry name" value="PYRIDINE_REDOX_1"/>
    <property type="match status" value="1"/>
</dbReference>
<dbReference type="InterPro" id="IPR001100">
    <property type="entry name" value="Pyr_nuc-diS_OxRdtase"/>
</dbReference>
<dbReference type="RefSeq" id="WP_045774738.1">
    <property type="nucleotide sequence ID" value="NZ_LAJY01000078.1"/>
</dbReference>
<feature type="disulfide bond" description="Redox-active" evidence="12">
    <location>
        <begin position="42"/>
        <end position="47"/>
    </location>
</feature>
<keyword evidence="18" id="KW-1185">Reference proteome</keyword>
<dbReference type="InterPro" id="IPR023753">
    <property type="entry name" value="FAD/NAD-binding_dom"/>
</dbReference>
<dbReference type="GO" id="GO:0005829">
    <property type="term" value="C:cytosol"/>
    <property type="evidence" value="ECO:0007669"/>
    <property type="project" value="TreeGrafter"/>
</dbReference>
<dbReference type="SUPFAM" id="SSF55424">
    <property type="entry name" value="FAD/NAD-linked reductases, dimerisation (C-terminal) domain"/>
    <property type="match status" value="1"/>
</dbReference>
<evidence type="ECO:0000256" key="1">
    <source>
        <dbReference type="ARBA" id="ARBA00007532"/>
    </source>
</evidence>
<name>A0A0F3IVB7_9PROT</name>
<comment type="function">
    <text evidence="14">Catalyzes the reduction of glutathione disulfide (GSSG) to reduced glutathione (GSH).</text>
</comment>
<dbReference type="NCBIfam" id="NF004776">
    <property type="entry name" value="PRK06116.1"/>
    <property type="match status" value="1"/>
</dbReference>
<organism evidence="17 18">
    <name type="scientific">Elstera litoralis</name>
    <dbReference type="NCBI Taxonomy" id="552518"/>
    <lineage>
        <taxon>Bacteria</taxon>
        <taxon>Pseudomonadati</taxon>
        <taxon>Pseudomonadota</taxon>
        <taxon>Alphaproteobacteria</taxon>
        <taxon>Rhodospirillales</taxon>
        <taxon>Rhodospirillaceae</taxon>
        <taxon>Elstera</taxon>
    </lineage>
</organism>
<dbReference type="AlphaFoldDB" id="A0A0F3IVB7"/>
<feature type="domain" description="FAD/NAD(P)-binding" evidence="16">
    <location>
        <begin position="6"/>
        <end position="316"/>
    </location>
</feature>
<proteinExistence type="inferred from homology"/>
<dbReference type="InterPro" id="IPR006324">
    <property type="entry name" value="GSHR"/>
</dbReference>
<dbReference type="InterPro" id="IPR012999">
    <property type="entry name" value="Pyr_OxRdtase_I_AS"/>
</dbReference>
<comment type="catalytic activity">
    <reaction evidence="9 14">
        <text>2 glutathione + NADP(+) = glutathione disulfide + NADPH + H(+)</text>
        <dbReference type="Rhea" id="RHEA:11740"/>
        <dbReference type="ChEBI" id="CHEBI:15378"/>
        <dbReference type="ChEBI" id="CHEBI:57783"/>
        <dbReference type="ChEBI" id="CHEBI:57925"/>
        <dbReference type="ChEBI" id="CHEBI:58297"/>
        <dbReference type="ChEBI" id="CHEBI:58349"/>
        <dbReference type="EC" id="1.8.1.7"/>
    </reaction>
</comment>
<dbReference type="GO" id="GO:0045454">
    <property type="term" value="P:cell redox homeostasis"/>
    <property type="evidence" value="ECO:0007669"/>
    <property type="project" value="InterPro"/>
</dbReference>
<feature type="binding site" evidence="11">
    <location>
        <position position="260"/>
    </location>
    <ligand>
        <name>NAD(+)</name>
        <dbReference type="ChEBI" id="CHEBI:57540"/>
    </ligand>
</feature>
<feature type="active site" description="Proton acceptor" evidence="10">
    <location>
        <position position="434"/>
    </location>
</feature>
<dbReference type="Gene3D" id="3.50.50.60">
    <property type="entry name" value="FAD/NAD(P)-binding domain"/>
    <property type="match status" value="2"/>
</dbReference>
<dbReference type="InterPro" id="IPR036188">
    <property type="entry name" value="FAD/NAD-bd_sf"/>
</dbReference>
<comment type="cofactor">
    <cofactor evidence="11">
        <name>FAD</name>
        <dbReference type="ChEBI" id="CHEBI:57692"/>
    </cofactor>
    <text evidence="11">Binds 1 FAD per subunit.</text>
</comment>
<keyword evidence="11" id="KW-0547">Nucleotide-binding</keyword>
<dbReference type="InterPro" id="IPR004099">
    <property type="entry name" value="Pyr_nucl-diS_OxRdtase_dimer"/>
</dbReference>
<dbReference type="GO" id="GO:0006749">
    <property type="term" value="P:glutathione metabolic process"/>
    <property type="evidence" value="ECO:0007669"/>
    <property type="project" value="InterPro"/>
</dbReference>
<evidence type="ECO:0000256" key="8">
    <source>
        <dbReference type="ARBA" id="ARBA00023284"/>
    </source>
</evidence>
<dbReference type="SUPFAM" id="SSF51905">
    <property type="entry name" value="FAD/NAD(P)-binding domain"/>
    <property type="match status" value="1"/>
</dbReference>
<dbReference type="PANTHER" id="PTHR42737">
    <property type="entry name" value="GLUTATHIONE REDUCTASE"/>
    <property type="match status" value="1"/>
</dbReference>